<sequence length="326" mass="35799">MSITATATFTSSLSDEYVGVETPPIELDESPITIGNARIKPHKHVKTVALEVEETVLGETITVMVPCLTWTPPSPSVSDSSLSIRSTPTVPTSPVSNSPEEPITWCTRDLLYLTSILKPDETASNTLVFTPSLEVLEAINTTDAIHLQLHSKTRASLPPNLSTHAYSKHAPIGTGRPSHRTLLASSHANSRSASAARRSLAHALLSDARAVATELDKCNLLQTLHRVPLQTLQSMLRAMHLMSSVPDAEWHGRLAQLRAGVDAASGVEARIEFFLLQMGRRALERWISWVNVCLEIVGERERRSCARVWREAARFLVRAYEEVGGY</sequence>
<evidence type="ECO:0000313" key="3">
    <source>
        <dbReference type="Proteomes" id="UP000016935"/>
    </source>
</evidence>
<gene>
    <name evidence="2" type="ORF">SETTUDRAFT_28697</name>
</gene>
<dbReference type="OrthoDB" id="3800663at2759"/>
<feature type="region of interest" description="Disordered" evidence="1">
    <location>
        <begin position="73"/>
        <end position="100"/>
    </location>
</feature>
<reference evidence="2 3" key="1">
    <citation type="journal article" date="2012" name="PLoS Pathog.">
        <title>Diverse lifestyles and strategies of plant pathogenesis encoded in the genomes of eighteen Dothideomycetes fungi.</title>
        <authorList>
            <person name="Ohm R.A."/>
            <person name="Feau N."/>
            <person name="Henrissat B."/>
            <person name="Schoch C.L."/>
            <person name="Horwitz B.A."/>
            <person name="Barry K.W."/>
            <person name="Condon B.J."/>
            <person name="Copeland A.C."/>
            <person name="Dhillon B."/>
            <person name="Glaser F."/>
            <person name="Hesse C.N."/>
            <person name="Kosti I."/>
            <person name="LaButti K."/>
            <person name="Lindquist E.A."/>
            <person name="Lucas S."/>
            <person name="Salamov A.A."/>
            <person name="Bradshaw R.E."/>
            <person name="Ciuffetti L."/>
            <person name="Hamelin R.C."/>
            <person name="Kema G.H.J."/>
            <person name="Lawrence C."/>
            <person name="Scott J.A."/>
            <person name="Spatafora J.W."/>
            <person name="Turgeon B.G."/>
            <person name="de Wit P.J.G.M."/>
            <person name="Zhong S."/>
            <person name="Goodwin S.B."/>
            <person name="Grigoriev I.V."/>
        </authorList>
    </citation>
    <scope>NUCLEOTIDE SEQUENCE [LARGE SCALE GENOMIC DNA]</scope>
    <source>
        <strain evidence="3">28A</strain>
    </source>
</reference>
<reference evidence="2 3" key="2">
    <citation type="journal article" date="2013" name="PLoS Genet.">
        <title>Comparative genome structure, secondary metabolite, and effector coding capacity across Cochliobolus pathogens.</title>
        <authorList>
            <person name="Condon B.J."/>
            <person name="Leng Y."/>
            <person name="Wu D."/>
            <person name="Bushley K.E."/>
            <person name="Ohm R.A."/>
            <person name="Otillar R."/>
            <person name="Martin J."/>
            <person name="Schackwitz W."/>
            <person name="Grimwood J."/>
            <person name="MohdZainudin N."/>
            <person name="Xue C."/>
            <person name="Wang R."/>
            <person name="Manning V.A."/>
            <person name="Dhillon B."/>
            <person name="Tu Z.J."/>
            <person name="Steffenson B.J."/>
            <person name="Salamov A."/>
            <person name="Sun H."/>
            <person name="Lowry S."/>
            <person name="LaButti K."/>
            <person name="Han J."/>
            <person name="Copeland A."/>
            <person name="Lindquist E."/>
            <person name="Barry K."/>
            <person name="Schmutz J."/>
            <person name="Baker S.E."/>
            <person name="Ciuffetti L.M."/>
            <person name="Grigoriev I.V."/>
            <person name="Zhong S."/>
            <person name="Turgeon B.G."/>
        </authorList>
    </citation>
    <scope>NUCLEOTIDE SEQUENCE [LARGE SCALE GENOMIC DNA]</scope>
    <source>
        <strain evidence="3">28A</strain>
    </source>
</reference>
<dbReference type="HOGENOM" id="CLU_839752_0_0_1"/>
<evidence type="ECO:0000256" key="1">
    <source>
        <dbReference type="SAM" id="MobiDB-lite"/>
    </source>
</evidence>
<dbReference type="AlphaFoldDB" id="R0JYN3"/>
<dbReference type="EMBL" id="KB908615">
    <property type="protein sequence ID" value="EOA86008.1"/>
    <property type="molecule type" value="Genomic_DNA"/>
</dbReference>
<keyword evidence="3" id="KW-1185">Reference proteome</keyword>
<dbReference type="eggNOG" id="ENOG502RHRT">
    <property type="taxonomic scope" value="Eukaryota"/>
</dbReference>
<organism evidence="2 3">
    <name type="scientific">Exserohilum turcicum (strain 28A)</name>
    <name type="common">Northern leaf blight fungus</name>
    <name type="synonym">Setosphaeria turcica</name>
    <dbReference type="NCBI Taxonomy" id="671987"/>
    <lineage>
        <taxon>Eukaryota</taxon>
        <taxon>Fungi</taxon>
        <taxon>Dikarya</taxon>
        <taxon>Ascomycota</taxon>
        <taxon>Pezizomycotina</taxon>
        <taxon>Dothideomycetes</taxon>
        <taxon>Pleosporomycetidae</taxon>
        <taxon>Pleosporales</taxon>
        <taxon>Pleosporineae</taxon>
        <taxon>Pleosporaceae</taxon>
        <taxon>Exserohilum</taxon>
    </lineage>
</organism>
<protein>
    <submittedName>
        <fullName evidence="2">Uncharacterized protein</fullName>
    </submittedName>
</protein>
<name>R0JYN3_EXST2</name>
<dbReference type="RefSeq" id="XP_008026260.1">
    <property type="nucleotide sequence ID" value="XM_008028069.1"/>
</dbReference>
<accession>R0JYN3</accession>
<dbReference type="GeneID" id="19403270"/>
<evidence type="ECO:0000313" key="2">
    <source>
        <dbReference type="EMBL" id="EOA86008.1"/>
    </source>
</evidence>
<dbReference type="Proteomes" id="UP000016935">
    <property type="component" value="Unassembled WGS sequence"/>
</dbReference>
<feature type="compositionally biased region" description="Low complexity" evidence="1">
    <location>
        <begin position="76"/>
        <end position="100"/>
    </location>
</feature>
<proteinExistence type="predicted"/>